<name>A0AAU2JP86_9ACTN</name>
<gene>
    <name evidence="1" type="ORF">OG327_14945</name>
</gene>
<reference evidence="1" key="1">
    <citation type="submission" date="2022-10" db="EMBL/GenBank/DDBJ databases">
        <title>The complete genomes of actinobacterial strains from the NBC collection.</title>
        <authorList>
            <person name="Joergensen T.S."/>
            <person name="Alvarez Arevalo M."/>
            <person name="Sterndorff E.B."/>
            <person name="Faurdal D."/>
            <person name="Vuksanovic O."/>
            <person name="Mourched A.-S."/>
            <person name="Charusanti P."/>
            <person name="Shaw S."/>
            <person name="Blin K."/>
            <person name="Weber T."/>
        </authorList>
    </citation>
    <scope>NUCLEOTIDE SEQUENCE</scope>
    <source>
        <strain evidence="1">NBC_00049</strain>
    </source>
</reference>
<sequence length="263" mass="29710">MTEPEHGPAARAARARLDRALDHLAVTFRGMTARADEAQCDCRWGSPEELALLKLPDTELDPDLLHRTWSAPDWDDHGAVLRRVLPQFARALTGGLGDHAYDITRVGTSFHRASWQQWPEPQSAAVREFLLAWWCHTLLTPDPAVPVHELLPLCAEASGAIGPWPAVWEELRHPVADRHLTDTVEEWVRDLLEDSLPRWTWAVWSEEEAEDVRTELAARLAREAPARLRADGAGDELLDAVRLLGLTHADRWTDPHAPHHRYP</sequence>
<evidence type="ECO:0008006" key="2">
    <source>
        <dbReference type="Google" id="ProtNLM"/>
    </source>
</evidence>
<proteinExistence type="predicted"/>
<evidence type="ECO:0000313" key="1">
    <source>
        <dbReference type="EMBL" id="WTU74515.1"/>
    </source>
</evidence>
<dbReference type="EMBL" id="CP108264">
    <property type="protein sequence ID" value="WTU74515.1"/>
    <property type="molecule type" value="Genomic_DNA"/>
</dbReference>
<accession>A0AAU2JP86</accession>
<dbReference type="AlphaFoldDB" id="A0AAU2JP86"/>
<organism evidence="1">
    <name type="scientific">Streptomyces sp. NBC_00049</name>
    <dbReference type="NCBI Taxonomy" id="2903617"/>
    <lineage>
        <taxon>Bacteria</taxon>
        <taxon>Bacillati</taxon>
        <taxon>Actinomycetota</taxon>
        <taxon>Actinomycetes</taxon>
        <taxon>Kitasatosporales</taxon>
        <taxon>Streptomycetaceae</taxon>
        <taxon>Streptomyces</taxon>
    </lineage>
</organism>
<protein>
    <recommendedName>
        <fullName evidence="2">DUF4253 domain-containing protein</fullName>
    </recommendedName>
</protein>